<feature type="domain" description="Mur ligase N-terminal catalytic" evidence="12">
    <location>
        <begin position="25"/>
        <end position="94"/>
    </location>
</feature>
<dbReference type="GO" id="GO:0071555">
    <property type="term" value="P:cell wall organization"/>
    <property type="evidence" value="ECO:0007669"/>
    <property type="project" value="UniProtKB-KW"/>
</dbReference>
<evidence type="ECO:0000256" key="10">
    <source>
        <dbReference type="HAMAP-Rule" id="MF_02019"/>
    </source>
</evidence>
<keyword evidence="16" id="KW-1185">Reference proteome</keyword>
<dbReference type="SUPFAM" id="SSF53623">
    <property type="entry name" value="MurD-like peptide ligases, catalytic domain"/>
    <property type="match status" value="1"/>
</dbReference>
<dbReference type="Pfam" id="PF01225">
    <property type="entry name" value="Mur_ligase"/>
    <property type="match status" value="1"/>
</dbReference>
<keyword evidence="1 10" id="KW-0963">Cytoplasm</keyword>
<accession>A0A0M5IRU1</accession>
<organism evidence="15 16">
    <name type="scientific">Desulfuromonas soudanensis</name>
    <dbReference type="NCBI Taxonomy" id="1603606"/>
    <lineage>
        <taxon>Bacteria</taxon>
        <taxon>Pseudomonadati</taxon>
        <taxon>Thermodesulfobacteriota</taxon>
        <taxon>Desulfuromonadia</taxon>
        <taxon>Desulfuromonadales</taxon>
        <taxon>Desulfuromonadaceae</taxon>
        <taxon>Desulfuromonas</taxon>
    </lineage>
</organism>
<comment type="catalytic activity">
    <reaction evidence="10 11">
        <text>D-alanyl-D-alanine + UDP-N-acetyl-alpha-D-muramoyl-L-alanyl-gamma-D-glutamyl-meso-2,6-diaminopimelate + ATP = UDP-N-acetyl-alpha-D-muramoyl-L-alanyl-gamma-D-glutamyl-meso-2,6-diaminopimeloyl-D-alanyl-D-alanine + ADP + phosphate + H(+)</text>
        <dbReference type="Rhea" id="RHEA:28374"/>
        <dbReference type="ChEBI" id="CHEBI:15378"/>
        <dbReference type="ChEBI" id="CHEBI:30616"/>
        <dbReference type="ChEBI" id="CHEBI:43474"/>
        <dbReference type="ChEBI" id="CHEBI:57822"/>
        <dbReference type="ChEBI" id="CHEBI:61386"/>
        <dbReference type="ChEBI" id="CHEBI:83905"/>
        <dbReference type="ChEBI" id="CHEBI:456216"/>
        <dbReference type="EC" id="6.3.2.10"/>
    </reaction>
</comment>
<dbReference type="InterPro" id="IPR036565">
    <property type="entry name" value="Mur-like_cat_sf"/>
</dbReference>
<dbReference type="InterPro" id="IPR000713">
    <property type="entry name" value="Mur_ligase_N"/>
</dbReference>
<keyword evidence="5 10" id="KW-0067">ATP-binding</keyword>
<keyword evidence="9 10" id="KW-0961">Cell wall biogenesis/degradation</keyword>
<evidence type="ECO:0000259" key="13">
    <source>
        <dbReference type="Pfam" id="PF02875"/>
    </source>
</evidence>
<comment type="similarity">
    <text evidence="10">Belongs to the MurCDEF family. MurF subfamily.</text>
</comment>
<evidence type="ECO:0000256" key="4">
    <source>
        <dbReference type="ARBA" id="ARBA00022741"/>
    </source>
</evidence>
<dbReference type="EMBL" id="CP010802">
    <property type="protein sequence ID" value="ALC17656.1"/>
    <property type="molecule type" value="Genomic_DNA"/>
</dbReference>
<name>A0A0M5IRU1_9BACT</name>
<dbReference type="Gene3D" id="3.90.190.20">
    <property type="entry name" value="Mur ligase, C-terminal domain"/>
    <property type="match status" value="1"/>
</dbReference>
<evidence type="ECO:0000256" key="5">
    <source>
        <dbReference type="ARBA" id="ARBA00022840"/>
    </source>
</evidence>
<comment type="function">
    <text evidence="10 11">Involved in cell wall formation. Catalyzes the final step in the synthesis of UDP-N-acetylmuramoyl-pentapeptide, the precursor of murein.</text>
</comment>
<protein>
    <recommendedName>
        <fullName evidence="10 11">UDP-N-acetylmuramoyl-tripeptide--D-alanyl-D-alanine ligase</fullName>
        <ecNumber evidence="10 11">6.3.2.10</ecNumber>
    </recommendedName>
    <alternativeName>
        <fullName evidence="10">D-alanyl-D-alanine-adding enzyme</fullName>
    </alternativeName>
</protein>
<dbReference type="GO" id="GO:0008766">
    <property type="term" value="F:UDP-N-acetylmuramoylalanyl-D-glutamyl-2,6-diaminopimelate-D-alanyl-D-alanine ligase activity"/>
    <property type="evidence" value="ECO:0007669"/>
    <property type="project" value="RHEA"/>
</dbReference>
<keyword evidence="8 10" id="KW-0131">Cell cycle</keyword>
<comment type="pathway">
    <text evidence="10 11">Cell wall biogenesis; peptidoglycan biosynthesis.</text>
</comment>
<dbReference type="GO" id="GO:0005737">
    <property type="term" value="C:cytoplasm"/>
    <property type="evidence" value="ECO:0007669"/>
    <property type="project" value="UniProtKB-SubCell"/>
</dbReference>
<dbReference type="STRING" id="1603606.DSOUD_2928"/>
<feature type="domain" description="Mur ligase central" evidence="14">
    <location>
        <begin position="107"/>
        <end position="293"/>
    </location>
</feature>
<dbReference type="OrthoDB" id="9801978at2"/>
<evidence type="ECO:0000256" key="1">
    <source>
        <dbReference type="ARBA" id="ARBA00022490"/>
    </source>
</evidence>
<dbReference type="Gene3D" id="3.40.1390.10">
    <property type="entry name" value="MurE/MurF, N-terminal domain"/>
    <property type="match status" value="1"/>
</dbReference>
<evidence type="ECO:0000259" key="12">
    <source>
        <dbReference type="Pfam" id="PF01225"/>
    </source>
</evidence>
<evidence type="ECO:0000313" key="15">
    <source>
        <dbReference type="EMBL" id="ALC17656.1"/>
    </source>
</evidence>
<keyword evidence="6 10" id="KW-0133">Cell shape</keyword>
<dbReference type="InterPro" id="IPR051046">
    <property type="entry name" value="MurCDEF_CellWall_CoF430Synth"/>
</dbReference>
<gene>
    <name evidence="10 15" type="primary">murF</name>
    <name evidence="15" type="ORF">DSOUD_2928</name>
</gene>
<feature type="binding site" evidence="10">
    <location>
        <begin position="109"/>
        <end position="115"/>
    </location>
    <ligand>
        <name>ATP</name>
        <dbReference type="ChEBI" id="CHEBI:30616"/>
    </ligand>
</feature>
<comment type="subcellular location">
    <subcellularLocation>
        <location evidence="10 11">Cytoplasm</location>
    </subcellularLocation>
</comment>
<dbReference type="Proteomes" id="UP000057158">
    <property type="component" value="Chromosome"/>
</dbReference>
<keyword evidence="7 10" id="KW-0573">Peptidoglycan synthesis</keyword>
<dbReference type="PANTHER" id="PTHR43024">
    <property type="entry name" value="UDP-N-ACETYLMURAMOYL-TRIPEPTIDE--D-ALANYL-D-ALANINE LIGASE"/>
    <property type="match status" value="1"/>
</dbReference>
<dbReference type="RefSeq" id="WP_053551652.1">
    <property type="nucleotide sequence ID" value="NZ_CP010802.1"/>
</dbReference>
<dbReference type="SUPFAM" id="SSF63418">
    <property type="entry name" value="MurE/MurF N-terminal domain"/>
    <property type="match status" value="1"/>
</dbReference>
<feature type="domain" description="Mur ligase C-terminal" evidence="13">
    <location>
        <begin position="315"/>
        <end position="441"/>
    </location>
</feature>
<sequence length="464" mass="47358">MKLEIQKIAAYTGGKILPPGARGTVTGISTDSRSVGAGDLFVALRGGNFDGHDFLIQAARRGAAACLCEEVVAGFPLPVVRVADTLTALGDLAAGVRTALTGPLAAVTGSSGKTTTKEMLAAILALTGPGLKTEGNFNNLIGLPLTLLRLEPAHGWAVLEMGMSARGEIARLAAIAQPTIGIITNVGEAHLETLHGLDGVARAKGELFAALPAGGTAVINADDQRVAGLPVANGARRILFGVSKDAEVRAEAIEVGGKAVSFRLILPEGTYAVRLPVTGRHNVSNALAAAAAALAIGVAGEIIARGLGSFCPCQGRMELVSLPGDVRMIEDTYNANPLSVKAALQTLDEMGGAGRRIAVLGDMLELGSAAADLHCEVGAEAARRCDLLILLGSHAADVARGALKGGLDAKKVFLATNHGEAVALVRGMLQPGDRILVKGSRGMKMETVCAALRGDDGQLAANHS</sequence>
<dbReference type="InterPro" id="IPR004101">
    <property type="entry name" value="Mur_ligase_C"/>
</dbReference>
<evidence type="ECO:0000256" key="8">
    <source>
        <dbReference type="ARBA" id="ARBA00023306"/>
    </source>
</evidence>
<dbReference type="InterPro" id="IPR035911">
    <property type="entry name" value="MurE/MurF_N"/>
</dbReference>
<proteinExistence type="inferred from homology"/>
<keyword evidence="4 10" id="KW-0547">Nucleotide-binding</keyword>
<dbReference type="GO" id="GO:0009252">
    <property type="term" value="P:peptidoglycan biosynthetic process"/>
    <property type="evidence" value="ECO:0007669"/>
    <property type="project" value="UniProtKB-UniRule"/>
</dbReference>
<evidence type="ECO:0000259" key="14">
    <source>
        <dbReference type="Pfam" id="PF08245"/>
    </source>
</evidence>
<dbReference type="SUPFAM" id="SSF53244">
    <property type="entry name" value="MurD-like peptide ligases, peptide-binding domain"/>
    <property type="match status" value="1"/>
</dbReference>
<dbReference type="GO" id="GO:0051301">
    <property type="term" value="P:cell division"/>
    <property type="evidence" value="ECO:0007669"/>
    <property type="project" value="UniProtKB-KW"/>
</dbReference>
<keyword evidence="3 10" id="KW-0132">Cell division</keyword>
<dbReference type="KEGG" id="des:DSOUD_2928"/>
<dbReference type="InterPro" id="IPR005863">
    <property type="entry name" value="UDP-N-AcMur_synth"/>
</dbReference>
<dbReference type="Pfam" id="PF08245">
    <property type="entry name" value="Mur_ligase_M"/>
    <property type="match status" value="1"/>
</dbReference>
<evidence type="ECO:0000256" key="2">
    <source>
        <dbReference type="ARBA" id="ARBA00022598"/>
    </source>
</evidence>
<evidence type="ECO:0000256" key="3">
    <source>
        <dbReference type="ARBA" id="ARBA00022618"/>
    </source>
</evidence>
<dbReference type="GO" id="GO:0047480">
    <property type="term" value="F:UDP-N-acetylmuramoyl-tripeptide-D-alanyl-D-alanine ligase activity"/>
    <property type="evidence" value="ECO:0007669"/>
    <property type="project" value="UniProtKB-UniRule"/>
</dbReference>
<evidence type="ECO:0000256" key="7">
    <source>
        <dbReference type="ARBA" id="ARBA00022984"/>
    </source>
</evidence>
<evidence type="ECO:0000256" key="6">
    <source>
        <dbReference type="ARBA" id="ARBA00022960"/>
    </source>
</evidence>
<dbReference type="GO" id="GO:0005524">
    <property type="term" value="F:ATP binding"/>
    <property type="evidence" value="ECO:0007669"/>
    <property type="project" value="UniProtKB-UniRule"/>
</dbReference>
<dbReference type="AlphaFoldDB" id="A0A0M5IRU1"/>
<keyword evidence="2 10" id="KW-0436">Ligase</keyword>
<dbReference type="Pfam" id="PF02875">
    <property type="entry name" value="Mur_ligase_C"/>
    <property type="match status" value="1"/>
</dbReference>
<dbReference type="PANTHER" id="PTHR43024:SF1">
    <property type="entry name" value="UDP-N-ACETYLMURAMOYL-TRIPEPTIDE--D-ALANYL-D-ALANINE LIGASE"/>
    <property type="match status" value="1"/>
</dbReference>
<evidence type="ECO:0000256" key="11">
    <source>
        <dbReference type="RuleBase" id="RU004136"/>
    </source>
</evidence>
<dbReference type="PATRIC" id="fig|1603606.3.peg.3156"/>
<dbReference type="NCBIfam" id="TIGR01143">
    <property type="entry name" value="murF"/>
    <property type="match status" value="1"/>
</dbReference>
<evidence type="ECO:0000313" key="16">
    <source>
        <dbReference type="Proteomes" id="UP000057158"/>
    </source>
</evidence>
<dbReference type="UniPathway" id="UPA00219"/>
<dbReference type="Gene3D" id="3.40.1190.10">
    <property type="entry name" value="Mur-like, catalytic domain"/>
    <property type="match status" value="1"/>
</dbReference>
<dbReference type="InterPro" id="IPR036615">
    <property type="entry name" value="Mur_ligase_C_dom_sf"/>
</dbReference>
<dbReference type="EC" id="6.3.2.10" evidence="10 11"/>
<dbReference type="InterPro" id="IPR013221">
    <property type="entry name" value="Mur_ligase_cen"/>
</dbReference>
<dbReference type="GO" id="GO:0008360">
    <property type="term" value="P:regulation of cell shape"/>
    <property type="evidence" value="ECO:0007669"/>
    <property type="project" value="UniProtKB-KW"/>
</dbReference>
<dbReference type="HAMAP" id="MF_02019">
    <property type="entry name" value="MurF"/>
    <property type="match status" value="1"/>
</dbReference>
<reference evidence="15 16" key="1">
    <citation type="submission" date="2015-07" db="EMBL/GenBank/DDBJ databases">
        <title>Isolation and Genomic Characterization of a Novel Halophilic Metal-Reducing Deltaproteobacterium from the Deep Subsurface.</title>
        <authorList>
            <person name="Badalamenti J.P."/>
            <person name="Summers Z.M."/>
            <person name="Gralnick J.A."/>
            <person name="Bond D.R."/>
        </authorList>
    </citation>
    <scope>NUCLEOTIDE SEQUENCE [LARGE SCALE GENOMIC DNA]</scope>
    <source>
        <strain evidence="15 16">WTL</strain>
    </source>
</reference>
<evidence type="ECO:0000256" key="9">
    <source>
        <dbReference type="ARBA" id="ARBA00023316"/>
    </source>
</evidence>